<feature type="signal peptide" evidence="2">
    <location>
        <begin position="1"/>
        <end position="25"/>
    </location>
</feature>
<dbReference type="GeneTree" id="ENSGT00930000151031"/>
<dbReference type="InterPro" id="IPR041870">
    <property type="entry name" value="ERp44_PDI_b_1"/>
</dbReference>
<dbReference type="GO" id="GO:0003756">
    <property type="term" value="F:protein disulfide isomerase activity"/>
    <property type="evidence" value="ECO:0007669"/>
    <property type="project" value="TreeGrafter"/>
</dbReference>
<dbReference type="InterPro" id="IPR036249">
    <property type="entry name" value="Thioredoxin-like_sf"/>
</dbReference>
<dbReference type="GO" id="GO:0007507">
    <property type="term" value="P:heart development"/>
    <property type="evidence" value="ECO:0007669"/>
    <property type="project" value="Ensembl"/>
</dbReference>
<dbReference type="PANTHER" id="PTHR46295">
    <property type="entry name" value="ENDOPLASMIC RETICULUM RESIDENT PROTEIN 44"/>
    <property type="match status" value="1"/>
</dbReference>
<dbReference type="InParanoid" id="H2YVH1"/>
<sequence>MKLQDFKHLLSFLIYFIVLICNSNCEVIKLDDKNMDTILQSNQVVFVNFYADWCRFSQMLAPVFEQTATLVGTEYSTPGKVLLAKVDCDAQSHIAQKYNVNKYPTMKLFLNGKMAKREYRGQRKPENIAEFIREHLKDPVREFASLDEIYELPRTKRTIIGYFTAKESPEFTVFSNVAKILKDDCQFLAGFGEVSKPERTTGDNIIFKPDSDTKPEMVFLGSLTNQELLHAWTQDKCVPLVREITFANGEELTEEGLPFLILFHKKEDTESLEAYSREVSRLISFKSSVNFLQADCETFSHPLHHLGKSMKDCPLVAIDSFKHMYMFPNFNEISEPGKLKQFILDLQSGKLHREFHHGPDPVIQQVVAAAPSEKVSAQRTSPHKNRPPMTPAPTPRSRRRPQSRYSRT</sequence>
<keyword evidence="2" id="KW-0732">Signal</keyword>
<dbReference type="Pfam" id="PF13848">
    <property type="entry name" value="Thioredoxin_6"/>
    <property type="match status" value="1"/>
</dbReference>
<accession>H2YVH1</accession>
<feature type="region of interest" description="Disordered" evidence="1">
    <location>
        <begin position="369"/>
        <end position="408"/>
    </location>
</feature>
<dbReference type="PANTHER" id="PTHR46295:SF1">
    <property type="entry name" value="ENDOPLASMIC RETICULUM RESIDENT PROTEIN 44"/>
    <property type="match status" value="1"/>
</dbReference>
<protein>
    <recommendedName>
        <fullName evidence="3">Thioredoxin domain-containing protein</fullName>
    </recommendedName>
</protein>
<dbReference type="InterPro" id="IPR013766">
    <property type="entry name" value="Thioredoxin_domain"/>
</dbReference>
<evidence type="ECO:0000256" key="2">
    <source>
        <dbReference type="SAM" id="SignalP"/>
    </source>
</evidence>
<name>H2YVH1_CIOSA</name>
<feature type="domain" description="Thioredoxin" evidence="3">
    <location>
        <begin position="1"/>
        <end position="137"/>
    </location>
</feature>
<evidence type="ECO:0000313" key="5">
    <source>
        <dbReference type="Proteomes" id="UP000007875"/>
    </source>
</evidence>
<proteinExistence type="predicted"/>
<dbReference type="GO" id="GO:0010882">
    <property type="term" value="P:regulation of cardiac muscle contraction by calcium ion signaling"/>
    <property type="evidence" value="ECO:0007669"/>
    <property type="project" value="Ensembl"/>
</dbReference>
<dbReference type="GO" id="GO:0005789">
    <property type="term" value="C:endoplasmic reticulum membrane"/>
    <property type="evidence" value="ECO:0007669"/>
    <property type="project" value="TreeGrafter"/>
</dbReference>
<evidence type="ECO:0000259" key="3">
    <source>
        <dbReference type="PROSITE" id="PS51352"/>
    </source>
</evidence>
<dbReference type="GO" id="GO:0005793">
    <property type="term" value="C:endoplasmic reticulum-Golgi intermediate compartment"/>
    <property type="evidence" value="ECO:0007669"/>
    <property type="project" value="TreeGrafter"/>
</dbReference>
<dbReference type="STRING" id="51511.ENSCSAVP00000009331"/>
<keyword evidence="5" id="KW-1185">Reference proteome</keyword>
<evidence type="ECO:0000313" key="4">
    <source>
        <dbReference type="Ensembl" id="ENSCSAVP00000009331.1"/>
    </source>
</evidence>
<dbReference type="eggNOG" id="KOG0912">
    <property type="taxonomic scope" value="Eukaryota"/>
</dbReference>
<organism evidence="4 5">
    <name type="scientific">Ciona savignyi</name>
    <name type="common">Pacific transparent sea squirt</name>
    <dbReference type="NCBI Taxonomy" id="51511"/>
    <lineage>
        <taxon>Eukaryota</taxon>
        <taxon>Metazoa</taxon>
        <taxon>Chordata</taxon>
        <taxon>Tunicata</taxon>
        <taxon>Ascidiacea</taxon>
        <taxon>Phlebobranchia</taxon>
        <taxon>Cionidae</taxon>
        <taxon>Ciona</taxon>
    </lineage>
</organism>
<dbReference type="InterPro" id="IPR052643">
    <property type="entry name" value="ERP44"/>
</dbReference>
<feature type="compositionally biased region" description="Basic residues" evidence="1">
    <location>
        <begin position="396"/>
        <end position="408"/>
    </location>
</feature>
<dbReference type="AlphaFoldDB" id="H2YVH1"/>
<dbReference type="Ensembl" id="ENSCSAVT00000009448.1">
    <property type="protein sequence ID" value="ENSCSAVP00000009331.1"/>
    <property type="gene ID" value="ENSCSAVG00000005497.1"/>
</dbReference>
<dbReference type="Gene3D" id="3.40.30.10">
    <property type="entry name" value="Glutaredoxin"/>
    <property type="match status" value="3"/>
</dbReference>
<dbReference type="FunCoup" id="H2YVH1">
    <property type="interactions" value="626"/>
</dbReference>
<reference evidence="4" key="2">
    <citation type="submission" date="2025-08" db="UniProtKB">
        <authorList>
            <consortium name="Ensembl"/>
        </authorList>
    </citation>
    <scope>IDENTIFICATION</scope>
</reference>
<dbReference type="CDD" id="cd03070">
    <property type="entry name" value="PDI_b_ERp44"/>
    <property type="match status" value="1"/>
</dbReference>
<dbReference type="GO" id="GO:0006457">
    <property type="term" value="P:protein folding"/>
    <property type="evidence" value="ECO:0007669"/>
    <property type="project" value="TreeGrafter"/>
</dbReference>
<evidence type="ECO:0000256" key="1">
    <source>
        <dbReference type="SAM" id="MobiDB-lite"/>
    </source>
</evidence>
<dbReference type="Pfam" id="PF00085">
    <property type="entry name" value="Thioredoxin"/>
    <property type="match status" value="1"/>
</dbReference>
<feature type="chain" id="PRO_5003578881" description="Thioredoxin domain-containing protein" evidence="2">
    <location>
        <begin position="26"/>
        <end position="408"/>
    </location>
</feature>
<dbReference type="SUPFAM" id="SSF52833">
    <property type="entry name" value="Thioredoxin-like"/>
    <property type="match status" value="3"/>
</dbReference>
<dbReference type="OMA" id="DWCRFSN"/>
<dbReference type="PROSITE" id="PS51352">
    <property type="entry name" value="THIOREDOXIN_2"/>
    <property type="match status" value="1"/>
</dbReference>
<reference evidence="5" key="1">
    <citation type="submission" date="2003-08" db="EMBL/GenBank/DDBJ databases">
        <authorList>
            <person name="Birren B."/>
            <person name="Nusbaum C."/>
            <person name="Abebe A."/>
            <person name="Abouelleil A."/>
            <person name="Adekoya E."/>
            <person name="Ait-zahra M."/>
            <person name="Allen N."/>
            <person name="Allen T."/>
            <person name="An P."/>
            <person name="Anderson M."/>
            <person name="Anderson S."/>
            <person name="Arachchi H."/>
            <person name="Armbruster J."/>
            <person name="Bachantsang P."/>
            <person name="Baldwin J."/>
            <person name="Barry A."/>
            <person name="Bayul T."/>
            <person name="Blitshsteyn B."/>
            <person name="Bloom T."/>
            <person name="Blye J."/>
            <person name="Boguslavskiy L."/>
            <person name="Borowsky M."/>
            <person name="Boukhgalter B."/>
            <person name="Brunache A."/>
            <person name="Butler J."/>
            <person name="Calixte N."/>
            <person name="Calvo S."/>
            <person name="Camarata J."/>
            <person name="Campo K."/>
            <person name="Chang J."/>
            <person name="Cheshatsang Y."/>
            <person name="Citroen M."/>
            <person name="Collymore A."/>
            <person name="Considine T."/>
            <person name="Cook A."/>
            <person name="Cooke P."/>
            <person name="Corum B."/>
            <person name="Cuomo C."/>
            <person name="David R."/>
            <person name="Dawoe T."/>
            <person name="Degray S."/>
            <person name="Dodge S."/>
            <person name="Dooley K."/>
            <person name="Dorje P."/>
            <person name="Dorjee K."/>
            <person name="Dorris L."/>
            <person name="Duffey N."/>
            <person name="Dupes A."/>
            <person name="Elkins T."/>
            <person name="Engels R."/>
            <person name="Erickson J."/>
            <person name="Farina A."/>
            <person name="Faro S."/>
            <person name="Ferreira P."/>
            <person name="Fischer H."/>
            <person name="Fitzgerald M."/>
            <person name="Foley K."/>
            <person name="Gage D."/>
            <person name="Galagan J."/>
            <person name="Gearin G."/>
            <person name="Gnerre S."/>
            <person name="Gnirke A."/>
            <person name="Goyette A."/>
            <person name="Graham J."/>
            <person name="Grandbois E."/>
            <person name="Gyaltsen K."/>
            <person name="Hafez N."/>
            <person name="Hagopian D."/>
            <person name="Hagos B."/>
            <person name="Hall J."/>
            <person name="Hatcher B."/>
            <person name="Heller A."/>
            <person name="Higgins H."/>
            <person name="Honan T."/>
            <person name="Horn A."/>
            <person name="Houde N."/>
            <person name="Hughes L."/>
            <person name="Hulme W."/>
            <person name="Husby E."/>
            <person name="Iliev I."/>
            <person name="Jaffe D."/>
            <person name="Jones C."/>
            <person name="Kamal M."/>
            <person name="Kamat A."/>
            <person name="Kamvysselis M."/>
            <person name="Karlsson E."/>
            <person name="Kells C."/>
            <person name="Kieu A."/>
            <person name="Kisner P."/>
            <person name="Kodira C."/>
            <person name="Kulbokas E."/>
            <person name="Labutti K."/>
            <person name="Lama D."/>
            <person name="Landers T."/>
            <person name="Leger J."/>
            <person name="Levine S."/>
            <person name="Lewis D."/>
            <person name="Lewis T."/>
            <person name="Lindblad-toh K."/>
            <person name="Liu X."/>
            <person name="Lokyitsang T."/>
            <person name="Lokyitsang Y."/>
            <person name="Lucien O."/>
            <person name="Lui A."/>
            <person name="Ma L.J."/>
            <person name="Mabbitt R."/>
            <person name="Macdonald J."/>
            <person name="Maclean C."/>
            <person name="Major J."/>
            <person name="Manning J."/>
            <person name="Marabella R."/>
            <person name="Maru K."/>
            <person name="Matthews C."/>
            <person name="Mauceli E."/>
            <person name="Mccarthy M."/>
            <person name="Mcdonough S."/>
            <person name="Mcghee T."/>
            <person name="Meldrim J."/>
            <person name="Meneus L."/>
            <person name="Mesirov J."/>
            <person name="Mihalev A."/>
            <person name="Mihova T."/>
            <person name="Mikkelsen T."/>
            <person name="Mlenga V."/>
            <person name="Moru K."/>
            <person name="Mozes J."/>
            <person name="Mulrain L."/>
            <person name="Munson G."/>
            <person name="Naylor J."/>
            <person name="Newes C."/>
            <person name="Nguyen C."/>
            <person name="Nguyen N."/>
            <person name="Nguyen T."/>
            <person name="Nicol R."/>
            <person name="Nielsen C."/>
            <person name="Nizzari M."/>
            <person name="Norbu C."/>
            <person name="Norbu N."/>
            <person name="O'donnell P."/>
            <person name="Okoawo O."/>
            <person name="O'leary S."/>
            <person name="Omotosho B."/>
            <person name="O'neill K."/>
            <person name="Osman S."/>
            <person name="Parker S."/>
            <person name="Perrin D."/>
            <person name="Phunkhang P."/>
            <person name="Piqani B."/>
            <person name="Purcell S."/>
            <person name="Rachupka T."/>
            <person name="Ramasamy U."/>
            <person name="Rameau R."/>
            <person name="Ray V."/>
            <person name="Raymond C."/>
            <person name="Retta R."/>
            <person name="Richardson S."/>
            <person name="Rise C."/>
            <person name="Rodriguez J."/>
            <person name="Rogers J."/>
            <person name="Rogov P."/>
            <person name="Rutman M."/>
            <person name="Schupbach R."/>
            <person name="Seaman C."/>
            <person name="Settipalli S."/>
            <person name="Sharpe T."/>
            <person name="Sheridan J."/>
            <person name="Sherpa N."/>
            <person name="Shi J."/>
            <person name="Smirnov S."/>
            <person name="Smith C."/>
            <person name="Sougnez C."/>
            <person name="Spencer B."/>
            <person name="Stalker J."/>
            <person name="Stange-thomann N."/>
            <person name="Stavropoulos S."/>
            <person name="Stetson K."/>
            <person name="Stone C."/>
            <person name="Stone S."/>
            <person name="Stubbs M."/>
            <person name="Talamas J."/>
            <person name="Tchuinga P."/>
            <person name="Tenzing P."/>
            <person name="Tesfaye S."/>
            <person name="Theodore J."/>
            <person name="Thoulutsang Y."/>
            <person name="Topham K."/>
            <person name="Towey S."/>
            <person name="Tsamla T."/>
            <person name="Tsomo N."/>
            <person name="Vallee D."/>
            <person name="Vassiliev H."/>
            <person name="Venkataraman V."/>
            <person name="Vinson J."/>
            <person name="Vo A."/>
            <person name="Wade C."/>
            <person name="Wang S."/>
            <person name="Wangchuk T."/>
            <person name="Wangdi T."/>
            <person name="Whittaker C."/>
            <person name="Wilkinson J."/>
            <person name="Wu Y."/>
            <person name="Wyman D."/>
            <person name="Yadav S."/>
            <person name="Yang S."/>
            <person name="Yang X."/>
            <person name="Yeager S."/>
            <person name="Yee E."/>
            <person name="Young G."/>
            <person name="Zainoun J."/>
            <person name="Zembeck L."/>
            <person name="Zimmer A."/>
            <person name="Zody M."/>
            <person name="Lander E."/>
        </authorList>
    </citation>
    <scope>NUCLEOTIDE SEQUENCE [LARGE SCALE GENOMIC DNA]</scope>
</reference>
<dbReference type="Proteomes" id="UP000007875">
    <property type="component" value="Unassembled WGS sequence"/>
</dbReference>
<dbReference type="HOGENOM" id="CLU_054449_1_0_1"/>
<reference evidence="4" key="3">
    <citation type="submission" date="2025-09" db="UniProtKB">
        <authorList>
            <consortium name="Ensembl"/>
        </authorList>
    </citation>
    <scope>IDENTIFICATION</scope>
</reference>